<dbReference type="EMBL" id="MU118161">
    <property type="protein sequence ID" value="KAF9644085.1"/>
    <property type="molecule type" value="Genomic_DNA"/>
</dbReference>
<keyword evidence="2" id="KW-1185">Reference proteome</keyword>
<accession>A0ACB6Z3Y1</accession>
<sequence>VVEWEGQADRVSFRFPYVLLFCSAFVEVRNIITGHLTQIIRADIRCLWDGRG</sequence>
<comment type="caution">
    <text evidence="1">The sequence shown here is derived from an EMBL/GenBank/DDBJ whole genome shotgun (WGS) entry which is preliminary data.</text>
</comment>
<reference evidence="1" key="1">
    <citation type="submission" date="2019-10" db="EMBL/GenBank/DDBJ databases">
        <authorList>
            <consortium name="DOE Joint Genome Institute"/>
            <person name="Kuo A."/>
            <person name="Miyauchi S."/>
            <person name="Kiss E."/>
            <person name="Drula E."/>
            <person name="Kohler A."/>
            <person name="Sanchez-Garcia M."/>
            <person name="Andreopoulos B."/>
            <person name="Barry K.W."/>
            <person name="Bonito G."/>
            <person name="Buee M."/>
            <person name="Carver A."/>
            <person name="Chen C."/>
            <person name="Cichocki N."/>
            <person name="Clum A."/>
            <person name="Culley D."/>
            <person name="Crous P.W."/>
            <person name="Fauchery L."/>
            <person name="Girlanda M."/>
            <person name="Hayes R."/>
            <person name="Keri Z."/>
            <person name="Labutti K."/>
            <person name="Lipzen A."/>
            <person name="Lombard V."/>
            <person name="Magnuson J."/>
            <person name="Maillard F."/>
            <person name="Morin E."/>
            <person name="Murat C."/>
            <person name="Nolan M."/>
            <person name="Ohm R."/>
            <person name="Pangilinan J."/>
            <person name="Pereira M."/>
            <person name="Perotto S."/>
            <person name="Peter M."/>
            <person name="Riley R."/>
            <person name="Sitrit Y."/>
            <person name="Stielow B."/>
            <person name="Szollosi G."/>
            <person name="Zifcakova L."/>
            <person name="Stursova M."/>
            <person name="Spatafora J.W."/>
            <person name="Tedersoo L."/>
            <person name="Vaario L.-M."/>
            <person name="Yamada A."/>
            <person name="Yan M."/>
            <person name="Wang P."/>
            <person name="Xu J."/>
            <person name="Bruns T."/>
            <person name="Baldrian P."/>
            <person name="Vilgalys R."/>
            <person name="Henrissat B."/>
            <person name="Grigoriev I.V."/>
            <person name="Hibbett D."/>
            <person name="Nagy L.G."/>
            <person name="Martin F.M."/>
        </authorList>
    </citation>
    <scope>NUCLEOTIDE SEQUENCE</scope>
    <source>
        <strain evidence="1">P2</strain>
    </source>
</reference>
<gene>
    <name evidence="1" type="ORF">BDM02DRAFT_3077383</name>
</gene>
<evidence type="ECO:0000313" key="2">
    <source>
        <dbReference type="Proteomes" id="UP000886501"/>
    </source>
</evidence>
<dbReference type="Proteomes" id="UP000886501">
    <property type="component" value="Unassembled WGS sequence"/>
</dbReference>
<proteinExistence type="predicted"/>
<protein>
    <submittedName>
        <fullName evidence="1">Uncharacterized protein</fullName>
    </submittedName>
</protein>
<name>A0ACB6Z3Y1_THEGA</name>
<organism evidence="1 2">
    <name type="scientific">Thelephora ganbajun</name>
    <name type="common">Ganba fungus</name>
    <dbReference type="NCBI Taxonomy" id="370292"/>
    <lineage>
        <taxon>Eukaryota</taxon>
        <taxon>Fungi</taxon>
        <taxon>Dikarya</taxon>
        <taxon>Basidiomycota</taxon>
        <taxon>Agaricomycotina</taxon>
        <taxon>Agaricomycetes</taxon>
        <taxon>Thelephorales</taxon>
        <taxon>Thelephoraceae</taxon>
        <taxon>Thelephora</taxon>
    </lineage>
</organism>
<evidence type="ECO:0000313" key="1">
    <source>
        <dbReference type="EMBL" id="KAF9644085.1"/>
    </source>
</evidence>
<reference evidence="1" key="2">
    <citation type="journal article" date="2020" name="Nat. Commun.">
        <title>Large-scale genome sequencing of mycorrhizal fungi provides insights into the early evolution of symbiotic traits.</title>
        <authorList>
            <person name="Miyauchi S."/>
            <person name="Kiss E."/>
            <person name="Kuo A."/>
            <person name="Drula E."/>
            <person name="Kohler A."/>
            <person name="Sanchez-Garcia M."/>
            <person name="Morin E."/>
            <person name="Andreopoulos B."/>
            <person name="Barry K.W."/>
            <person name="Bonito G."/>
            <person name="Buee M."/>
            <person name="Carver A."/>
            <person name="Chen C."/>
            <person name="Cichocki N."/>
            <person name="Clum A."/>
            <person name="Culley D."/>
            <person name="Crous P.W."/>
            <person name="Fauchery L."/>
            <person name="Girlanda M."/>
            <person name="Hayes R.D."/>
            <person name="Keri Z."/>
            <person name="LaButti K."/>
            <person name="Lipzen A."/>
            <person name="Lombard V."/>
            <person name="Magnuson J."/>
            <person name="Maillard F."/>
            <person name="Murat C."/>
            <person name="Nolan M."/>
            <person name="Ohm R.A."/>
            <person name="Pangilinan J."/>
            <person name="Pereira M.F."/>
            <person name="Perotto S."/>
            <person name="Peter M."/>
            <person name="Pfister S."/>
            <person name="Riley R."/>
            <person name="Sitrit Y."/>
            <person name="Stielow J.B."/>
            <person name="Szollosi G."/>
            <person name="Zifcakova L."/>
            <person name="Stursova M."/>
            <person name="Spatafora J.W."/>
            <person name="Tedersoo L."/>
            <person name="Vaario L.M."/>
            <person name="Yamada A."/>
            <person name="Yan M."/>
            <person name="Wang P."/>
            <person name="Xu J."/>
            <person name="Bruns T."/>
            <person name="Baldrian P."/>
            <person name="Vilgalys R."/>
            <person name="Dunand C."/>
            <person name="Henrissat B."/>
            <person name="Grigoriev I.V."/>
            <person name="Hibbett D."/>
            <person name="Nagy L.G."/>
            <person name="Martin F.M."/>
        </authorList>
    </citation>
    <scope>NUCLEOTIDE SEQUENCE</scope>
    <source>
        <strain evidence="1">P2</strain>
    </source>
</reference>
<feature type="non-terminal residue" evidence="1">
    <location>
        <position position="52"/>
    </location>
</feature>
<feature type="non-terminal residue" evidence="1">
    <location>
        <position position="1"/>
    </location>
</feature>